<feature type="transmembrane region" description="Helical" evidence="1">
    <location>
        <begin position="104"/>
        <end position="126"/>
    </location>
</feature>
<dbReference type="AlphaFoldDB" id="A0A3M0S1H1"/>
<comment type="caution">
    <text evidence="2">The sequence shown here is derived from an EMBL/GenBank/DDBJ whole genome shotgun (WGS) entry which is preliminary data.</text>
</comment>
<protein>
    <recommendedName>
        <fullName evidence="4">Acyltransferase</fullName>
    </recommendedName>
</protein>
<feature type="transmembrane region" description="Helical" evidence="1">
    <location>
        <begin position="138"/>
        <end position="157"/>
    </location>
</feature>
<proteinExistence type="predicted"/>
<feature type="transmembrane region" description="Helical" evidence="1">
    <location>
        <begin position="6"/>
        <end position="23"/>
    </location>
</feature>
<dbReference type="EMBL" id="RFAQ01000113">
    <property type="protein sequence ID" value="RMC92308.1"/>
    <property type="molecule type" value="Genomic_DNA"/>
</dbReference>
<accession>A0A3M0S1H1</accession>
<keyword evidence="1" id="KW-0812">Transmembrane</keyword>
<evidence type="ECO:0008006" key="4">
    <source>
        <dbReference type="Google" id="ProtNLM"/>
    </source>
</evidence>
<feature type="transmembrane region" description="Helical" evidence="1">
    <location>
        <begin position="35"/>
        <end position="54"/>
    </location>
</feature>
<organism evidence="2 3">
    <name type="scientific">Clostridium autoethanogenum</name>
    <dbReference type="NCBI Taxonomy" id="84023"/>
    <lineage>
        <taxon>Bacteria</taxon>
        <taxon>Bacillati</taxon>
        <taxon>Bacillota</taxon>
        <taxon>Clostridia</taxon>
        <taxon>Eubacteriales</taxon>
        <taxon>Clostridiaceae</taxon>
        <taxon>Clostridium</taxon>
    </lineage>
</organism>
<keyword evidence="1" id="KW-1133">Transmembrane helix</keyword>
<evidence type="ECO:0000313" key="3">
    <source>
        <dbReference type="Proteomes" id="UP000277999"/>
    </source>
</evidence>
<keyword evidence="1" id="KW-0472">Membrane</keyword>
<name>A0A3M0S1H1_9CLOT</name>
<evidence type="ECO:0000313" key="2">
    <source>
        <dbReference type="EMBL" id="RMC92308.1"/>
    </source>
</evidence>
<sequence length="180" mass="21050">MGKGHFSSWLIFYFWGLIAKGFPDKWQKIVSRFGNRVFIIIALFLSIVEAELILRVSDNSAFATSQSKFSSYFYAFIIICIVFNKYGQSEKQTDINYKNVIDRLLIYIGDKSYAIFYLHCLFLQSISIIENRLSLQEYWVFYVMILFVFSTVLSIAVNEGLKKTFNVLHIEKYAKYLGLN</sequence>
<evidence type="ECO:0000256" key="1">
    <source>
        <dbReference type="SAM" id="Phobius"/>
    </source>
</evidence>
<gene>
    <name evidence="2" type="ORF">D9O40_20490</name>
</gene>
<reference evidence="2 3" key="1">
    <citation type="submission" date="2018-10" db="EMBL/GenBank/DDBJ databases">
        <title>Genome-centric metagenomics revealed C2 chemical producing, CO utilizing Clostridium with novel acetogenic gene cluster.</title>
        <authorList>
            <person name="Kang H."/>
            <person name="Park B."/>
            <person name="Choi I.G."/>
            <person name="Chang I.S."/>
        </authorList>
    </citation>
    <scope>NUCLEOTIDE SEQUENCE [LARGE SCALE GENOMIC DNA]</scope>
    <source>
        <strain evidence="2 3">H21-9</strain>
    </source>
</reference>
<feature type="transmembrane region" description="Helical" evidence="1">
    <location>
        <begin position="66"/>
        <end position="83"/>
    </location>
</feature>
<dbReference type="Proteomes" id="UP000277999">
    <property type="component" value="Unassembled WGS sequence"/>
</dbReference>